<accession>M3JTL3</accession>
<feature type="signal peptide" evidence="16">
    <location>
        <begin position="1"/>
        <end position="18"/>
    </location>
</feature>
<evidence type="ECO:0000256" key="14">
    <source>
        <dbReference type="ARBA" id="ARBA00023180"/>
    </source>
</evidence>
<evidence type="ECO:0000313" key="19">
    <source>
        <dbReference type="Proteomes" id="UP000011777"/>
    </source>
</evidence>
<keyword evidence="11" id="KW-0843">Virulence</keyword>
<evidence type="ECO:0000256" key="6">
    <source>
        <dbReference type="ARBA" id="ARBA00022525"/>
    </source>
</evidence>
<dbReference type="InterPro" id="IPR033504">
    <property type="entry name" value="ALS"/>
</dbReference>
<dbReference type="EMBL" id="AOGT01002380">
    <property type="protein sequence ID" value="EMG45689.1"/>
    <property type="molecule type" value="Genomic_DNA"/>
</dbReference>
<evidence type="ECO:0000256" key="16">
    <source>
        <dbReference type="SAM" id="SignalP"/>
    </source>
</evidence>
<evidence type="ECO:0000256" key="4">
    <source>
        <dbReference type="ARBA" id="ARBA00022475"/>
    </source>
</evidence>
<name>M3JTL3_CANMX</name>
<dbReference type="PANTHER" id="PTHR33793">
    <property type="entry name" value="ALPHA-AGGLUTININ"/>
    <property type="match status" value="1"/>
</dbReference>
<evidence type="ECO:0000256" key="9">
    <source>
        <dbReference type="ARBA" id="ARBA00022737"/>
    </source>
</evidence>
<evidence type="ECO:0000259" key="17">
    <source>
        <dbReference type="SMART" id="SM01056"/>
    </source>
</evidence>
<evidence type="ECO:0000256" key="11">
    <source>
        <dbReference type="ARBA" id="ARBA00023026"/>
    </source>
</evidence>
<keyword evidence="14" id="KW-0325">Glycoprotein</keyword>
<evidence type="ECO:0000256" key="15">
    <source>
        <dbReference type="ARBA" id="ARBA00023288"/>
    </source>
</evidence>
<keyword evidence="6" id="KW-0964">Secreted</keyword>
<protein>
    <submittedName>
        <fullName evidence="18">Agglutinin-like protein, putative (Cell surface glycoprotein, putative)</fullName>
    </submittedName>
</protein>
<dbReference type="HOGENOM" id="CLU_011374_0_0_1"/>
<evidence type="ECO:0000256" key="5">
    <source>
        <dbReference type="ARBA" id="ARBA00022512"/>
    </source>
</evidence>
<feature type="domain" description="Agglutinin-like protein N-terminal" evidence="17">
    <location>
        <begin position="54"/>
        <end position="299"/>
    </location>
</feature>
<dbReference type="OrthoDB" id="4023732at2759"/>
<feature type="chain" id="PRO_5004035550" evidence="16">
    <location>
        <begin position="19"/>
        <end position="748"/>
    </location>
</feature>
<dbReference type="GO" id="GO:0030445">
    <property type="term" value="C:yeast-form cell wall"/>
    <property type="evidence" value="ECO:0007669"/>
    <property type="project" value="TreeGrafter"/>
</dbReference>
<keyword evidence="13" id="KW-1015">Disulfide bond</keyword>
<dbReference type="GO" id="GO:0030448">
    <property type="term" value="P:hyphal growth"/>
    <property type="evidence" value="ECO:0007669"/>
    <property type="project" value="TreeGrafter"/>
</dbReference>
<dbReference type="GO" id="GO:0030446">
    <property type="term" value="C:hyphal cell wall"/>
    <property type="evidence" value="ECO:0007669"/>
    <property type="project" value="TreeGrafter"/>
</dbReference>
<evidence type="ECO:0000256" key="8">
    <source>
        <dbReference type="ARBA" id="ARBA00022729"/>
    </source>
</evidence>
<feature type="non-terminal residue" evidence="18">
    <location>
        <position position="748"/>
    </location>
</feature>
<dbReference type="GO" id="GO:0044403">
    <property type="term" value="P:biological process involved in symbiotic interaction"/>
    <property type="evidence" value="ECO:0007669"/>
    <property type="project" value="UniProtKB-ARBA"/>
</dbReference>
<dbReference type="AlphaFoldDB" id="M3JTL3"/>
<evidence type="ECO:0000256" key="10">
    <source>
        <dbReference type="ARBA" id="ARBA00022889"/>
    </source>
</evidence>
<dbReference type="InterPro" id="IPR008440">
    <property type="entry name" value="Agglutinin-like_ALS_rpt"/>
</dbReference>
<dbReference type="STRING" id="1245528.M3JTL3"/>
<dbReference type="InterPro" id="IPR008966">
    <property type="entry name" value="Adhesion_dom_sf"/>
</dbReference>
<dbReference type="SUPFAM" id="SSF49401">
    <property type="entry name" value="Bacterial adhesins"/>
    <property type="match status" value="1"/>
</dbReference>
<evidence type="ECO:0000313" key="18">
    <source>
        <dbReference type="EMBL" id="EMG45689.1"/>
    </source>
</evidence>
<keyword evidence="15" id="KW-0449">Lipoprotein</keyword>
<proteinExistence type="inferred from homology"/>
<keyword evidence="10" id="KW-0130">Cell adhesion</keyword>
<dbReference type="InterPro" id="IPR011252">
    <property type="entry name" value="Fibrogen-bd_dom1"/>
</dbReference>
<evidence type="ECO:0000256" key="13">
    <source>
        <dbReference type="ARBA" id="ARBA00023157"/>
    </source>
</evidence>
<evidence type="ECO:0000256" key="3">
    <source>
        <dbReference type="ARBA" id="ARBA00007021"/>
    </source>
</evidence>
<dbReference type="Proteomes" id="UP000011777">
    <property type="component" value="Unassembled WGS sequence"/>
</dbReference>
<dbReference type="Pfam" id="PF11766">
    <property type="entry name" value="Candida_ALS_N"/>
    <property type="match status" value="1"/>
</dbReference>
<dbReference type="eggNOG" id="ENOG502RGCG">
    <property type="taxonomic scope" value="Eukaryota"/>
</dbReference>
<dbReference type="GO" id="GO:0098609">
    <property type="term" value="P:cell-cell adhesion"/>
    <property type="evidence" value="ECO:0007669"/>
    <property type="project" value="TreeGrafter"/>
</dbReference>
<dbReference type="GO" id="GO:1903561">
    <property type="term" value="C:extracellular vesicle"/>
    <property type="evidence" value="ECO:0007669"/>
    <property type="project" value="TreeGrafter"/>
</dbReference>
<evidence type="ECO:0000256" key="1">
    <source>
        <dbReference type="ARBA" id="ARBA00004191"/>
    </source>
</evidence>
<keyword evidence="19" id="KW-1185">Reference proteome</keyword>
<gene>
    <name evidence="18" type="ORF">G210_4109</name>
</gene>
<comment type="subcellular location">
    <subcellularLocation>
        <location evidence="2">Cell membrane</location>
        <topology evidence="2">Lipid-anchor</topology>
        <topology evidence="2">GPI-anchor</topology>
    </subcellularLocation>
    <subcellularLocation>
        <location evidence="1">Secreted</location>
        <location evidence="1">Cell wall</location>
    </subcellularLocation>
</comment>
<keyword evidence="12" id="KW-0472">Membrane</keyword>
<dbReference type="InterPro" id="IPR043063">
    <property type="entry name" value="Agglutinin-like_N_N2"/>
</dbReference>
<dbReference type="GO" id="GO:0098552">
    <property type="term" value="C:side of membrane"/>
    <property type="evidence" value="ECO:0007669"/>
    <property type="project" value="UniProtKB-KW"/>
</dbReference>
<comment type="similarity">
    <text evidence="3">Belongs to the ALS family.</text>
</comment>
<dbReference type="Gene3D" id="2.60.40.1280">
    <property type="match status" value="1"/>
</dbReference>
<comment type="caution">
    <text evidence="18">The sequence shown here is derived from an EMBL/GenBank/DDBJ whole genome shotgun (WGS) entry which is preliminary data.</text>
</comment>
<sequence>MILFKLIFFLALLHCNYAREINGVFNSFNSLTWDNGSNRRYRAPFWQTWNANFGWRLDGSTAQPGDSFSLFLPCVNRFLTSQEYVDLTADGVSYARCYLNSAEVFVTSSSLGCVVTNALSDNLIVSGSLSVPIVWNSGGSGNARDLECASMYTAGNNQVVFNDGVNSLTQTANFEGTTEPIDDSFRYARQIPSLSKVQAYVLAPNCANGYSNGVLGMSATGDGFQFDCSSVTTGITDRLNAWLFPTTSSSFSYRISCSRNEVKIEYQNIPRNFRPFLSAIFQTPPDQSTLVRYNIINQCVGSRNSVDSSRSTNWSPYRSENAVSEGVVILVTTKYGTASTTVVTTLPFSSGDRTKTIEVLEPIPRTTITTSYLGRTTSYDTVTGSMGNIISEIVNSPFQTTTTVTSYWTGSVTSTTTVIDLSTPVDTVIVQVPSPNPTTTVTSFWTGTTPLTRTYTNPPLNTDTVLVEEPPNPTTTLTTWWTGVRPSTELITNGPSSTDTNLVLEPRNPTTTTTIFWTGSYQTTVIRTNGPRSTDTEIRVYPRNPTTTVTTFWTGSTANTVTRTNSPQNTDTVFVQQPRNPTTTITTFGTNSNINTITRTNGPLSTDTVIVQAPRNPTTTVTTFWTGISEVRSTRTNGPLQTDTVLVQVPNNPTVTTTVFGSVATPSTTTISTGPLGTDTVVVVQPPNPTVITTIFGSVTAPSTTTITTDPLGTDSVIVQVPNNPTVTTTIFGSITVPTTQTITQGPL</sequence>
<keyword evidence="4" id="KW-1003">Cell membrane</keyword>
<dbReference type="GO" id="GO:0005886">
    <property type="term" value="C:plasma membrane"/>
    <property type="evidence" value="ECO:0007669"/>
    <property type="project" value="UniProtKB-SubCell"/>
</dbReference>
<dbReference type="PANTHER" id="PTHR33793:SF2">
    <property type="entry name" value="AGGLUTININ-LIKE PROTEIN 6"/>
    <property type="match status" value="1"/>
</dbReference>
<dbReference type="InterPro" id="IPR024672">
    <property type="entry name" value="Agglutinin-like_N"/>
</dbReference>
<evidence type="ECO:0000256" key="2">
    <source>
        <dbReference type="ARBA" id="ARBA00004609"/>
    </source>
</evidence>
<keyword evidence="7" id="KW-0336">GPI-anchor</keyword>
<dbReference type="Gene3D" id="2.60.40.2430">
    <property type="entry name" value="Agglutinin-like protein, N-terminal domain, N2 subdomain"/>
    <property type="match status" value="1"/>
</dbReference>
<dbReference type="GO" id="GO:0009986">
    <property type="term" value="C:cell surface"/>
    <property type="evidence" value="ECO:0007669"/>
    <property type="project" value="TreeGrafter"/>
</dbReference>
<evidence type="ECO:0000256" key="7">
    <source>
        <dbReference type="ARBA" id="ARBA00022622"/>
    </source>
</evidence>
<keyword evidence="5" id="KW-0134">Cell wall</keyword>
<dbReference type="SMART" id="SM01056">
    <property type="entry name" value="Candida_ALS_N"/>
    <property type="match status" value="1"/>
</dbReference>
<dbReference type="Pfam" id="PF05792">
    <property type="entry name" value="Candida_ALS"/>
    <property type="match status" value="10"/>
</dbReference>
<organism evidence="18 19">
    <name type="scientific">Candida maltosa (strain Xu316)</name>
    <name type="common">Yeast</name>
    <dbReference type="NCBI Taxonomy" id="1245528"/>
    <lineage>
        <taxon>Eukaryota</taxon>
        <taxon>Fungi</taxon>
        <taxon>Dikarya</taxon>
        <taxon>Ascomycota</taxon>
        <taxon>Saccharomycotina</taxon>
        <taxon>Pichiomycetes</taxon>
        <taxon>Debaryomycetaceae</taxon>
        <taxon>Candida/Lodderomyces clade</taxon>
        <taxon>Candida</taxon>
    </lineage>
</organism>
<keyword evidence="8 16" id="KW-0732">Signal</keyword>
<evidence type="ECO:0000256" key="12">
    <source>
        <dbReference type="ARBA" id="ARBA00023136"/>
    </source>
</evidence>
<reference evidence="18 19" key="1">
    <citation type="submission" date="2013-02" db="EMBL/GenBank/DDBJ databases">
        <title>Genome sequence of Candida maltosa Xu316, a potential industrial strain for xylitol and ethanol production.</title>
        <authorList>
            <person name="Yu J."/>
            <person name="Wang Q."/>
            <person name="Geng X."/>
            <person name="Bao W."/>
            <person name="He P."/>
            <person name="Cai J."/>
        </authorList>
    </citation>
    <scope>NUCLEOTIDE SEQUENCE [LARGE SCALE GENOMIC DNA]</scope>
    <source>
        <strain evidence="19">Xu316</strain>
    </source>
</reference>
<keyword evidence="9" id="KW-0677">Repeat</keyword>